<comment type="caution">
    <text evidence="1">The sequence shown here is derived from an EMBL/GenBank/DDBJ whole genome shotgun (WGS) entry which is preliminary data.</text>
</comment>
<dbReference type="Proteomes" id="UP000531251">
    <property type="component" value="Unassembled WGS sequence"/>
</dbReference>
<evidence type="ECO:0000313" key="1">
    <source>
        <dbReference type="EMBL" id="NJB95848.1"/>
    </source>
</evidence>
<gene>
    <name evidence="1" type="ORF">GGR89_000140</name>
</gene>
<proteinExistence type="predicted"/>
<name>A0A7X5XVT9_9SPHN</name>
<dbReference type="RefSeq" id="WP_125975543.1">
    <property type="nucleotide sequence ID" value="NZ_BAAADY010000008.1"/>
</dbReference>
<sequence length="83" mass="8406">MLTGDDAIARIKLCTATGGQVLGVDGIEIAAEGHVGRLDLILDLSARAITPEAAGQEAIGFVGAHAADNILFDVVTGHPEDVA</sequence>
<protein>
    <submittedName>
        <fullName evidence="1">Phage terminase large subunit-like protein</fullName>
    </submittedName>
</protein>
<accession>A0A7X5XVT9</accession>
<keyword evidence="2" id="KW-1185">Reference proteome</keyword>
<evidence type="ECO:0000313" key="2">
    <source>
        <dbReference type="Proteomes" id="UP000531251"/>
    </source>
</evidence>
<dbReference type="AlphaFoldDB" id="A0A7X5XVT9"/>
<dbReference type="EMBL" id="JAATJB010000001">
    <property type="protein sequence ID" value="NJB95848.1"/>
    <property type="molecule type" value="Genomic_DNA"/>
</dbReference>
<organism evidence="1 2">
    <name type="scientific">Sphingomonas trueperi</name>
    <dbReference type="NCBI Taxonomy" id="53317"/>
    <lineage>
        <taxon>Bacteria</taxon>
        <taxon>Pseudomonadati</taxon>
        <taxon>Pseudomonadota</taxon>
        <taxon>Alphaproteobacteria</taxon>
        <taxon>Sphingomonadales</taxon>
        <taxon>Sphingomonadaceae</taxon>
        <taxon>Sphingomonas</taxon>
    </lineage>
</organism>
<reference evidence="1 2" key="1">
    <citation type="submission" date="2020-03" db="EMBL/GenBank/DDBJ databases">
        <title>Genomic Encyclopedia of Type Strains, Phase IV (KMG-IV): sequencing the most valuable type-strain genomes for metagenomic binning, comparative biology and taxonomic classification.</title>
        <authorList>
            <person name="Goeker M."/>
        </authorList>
    </citation>
    <scope>NUCLEOTIDE SEQUENCE [LARGE SCALE GENOMIC DNA]</scope>
    <source>
        <strain evidence="1 2">DSM 7225</strain>
    </source>
</reference>